<dbReference type="Proteomes" id="UP000279833">
    <property type="component" value="Unassembled WGS sequence"/>
</dbReference>
<dbReference type="WBParaSite" id="SCUD_0002310401-mRNA-1">
    <property type="protein sequence ID" value="SCUD_0002310401-mRNA-1"/>
    <property type="gene ID" value="SCUD_0002310401"/>
</dbReference>
<keyword evidence="2" id="KW-1185">Reference proteome</keyword>
<reference evidence="1 2" key="2">
    <citation type="submission" date="2018-11" db="EMBL/GenBank/DDBJ databases">
        <authorList>
            <consortium name="Pathogen Informatics"/>
        </authorList>
    </citation>
    <scope>NUCLEOTIDE SEQUENCE [LARGE SCALE GENOMIC DNA]</scope>
    <source>
        <strain evidence="1">Dakar</strain>
        <strain evidence="2">Dakar, Senegal</strain>
    </source>
</reference>
<sequence length="39" mass="4593">MNSFHMPSFSSTDEIIVFYMSSMTKSLKPRHEIKFDLPI</sequence>
<evidence type="ECO:0000313" key="3">
    <source>
        <dbReference type="WBParaSite" id="SCUD_0002310401-mRNA-1"/>
    </source>
</evidence>
<protein>
    <submittedName>
        <fullName evidence="3">NAC domain-containing protein</fullName>
    </submittedName>
</protein>
<reference evidence="3" key="1">
    <citation type="submission" date="2016-06" db="UniProtKB">
        <authorList>
            <consortium name="WormBaseParasite"/>
        </authorList>
    </citation>
    <scope>IDENTIFICATION</scope>
</reference>
<accession>A0A183L6Y2</accession>
<proteinExistence type="predicted"/>
<organism evidence="3">
    <name type="scientific">Schistosoma curassoni</name>
    <dbReference type="NCBI Taxonomy" id="6186"/>
    <lineage>
        <taxon>Eukaryota</taxon>
        <taxon>Metazoa</taxon>
        <taxon>Spiralia</taxon>
        <taxon>Lophotrochozoa</taxon>
        <taxon>Platyhelminthes</taxon>
        <taxon>Trematoda</taxon>
        <taxon>Digenea</taxon>
        <taxon>Strigeidida</taxon>
        <taxon>Schistosomatoidea</taxon>
        <taxon>Schistosomatidae</taxon>
        <taxon>Schistosoma</taxon>
    </lineage>
</organism>
<name>A0A183L6Y2_9TREM</name>
<gene>
    <name evidence="1" type="ORF">SCUD_LOCUS23100</name>
</gene>
<evidence type="ECO:0000313" key="1">
    <source>
        <dbReference type="EMBL" id="VDP81378.1"/>
    </source>
</evidence>
<evidence type="ECO:0000313" key="2">
    <source>
        <dbReference type="Proteomes" id="UP000279833"/>
    </source>
</evidence>
<dbReference type="AlphaFoldDB" id="A0A183L6Y2"/>
<dbReference type="EMBL" id="UZAK01052071">
    <property type="protein sequence ID" value="VDP81378.1"/>
    <property type="molecule type" value="Genomic_DNA"/>
</dbReference>